<dbReference type="CDD" id="cd00719">
    <property type="entry name" value="GIY-YIG_SF"/>
    <property type="match status" value="1"/>
</dbReference>
<dbReference type="AlphaFoldDB" id="A0A6C0D289"/>
<feature type="domain" description="GIY-YIG" evidence="2">
    <location>
        <begin position="1"/>
        <end position="81"/>
    </location>
</feature>
<reference evidence="3" key="1">
    <citation type="journal article" date="2020" name="Nature">
        <title>Giant virus diversity and host interactions through global metagenomics.</title>
        <authorList>
            <person name="Schulz F."/>
            <person name="Roux S."/>
            <person name="Paez-Espino D."/>
            <person name="Jungbluth S."/>
            <person name="Walsh D.A."/>
            <person name="Denef V.J."/>
            <person name="McMahon K.D."/>
            <person name="Konstantinidis K.T."/>
            <person name="Eloe-Fadrosh E.A."/>
            <person name="Kyrpides N.C."/>
            <person name="Woyke T."/>
        </authorList>
    </citation>
    <scope>NUCLEOTIDE SEQUENCE</scope>
    <source>
        <strain evidence="3">GVMAG-M-3300023174-107</strain>
    </source>
</reference>
<dbReference type="SUPFAM" id="SSF82771">
    <property type="entry name" value="GIY-YIG endonuclease"/>
    <property type="match status" value="1"/>
</dbReference>
<dbReference type="GO" id="GO:0003676">
    <property type="term" value="F:nucleic acid binding"/>
    <property type="evidence" value="ECO:0007669"/>
    <property type="project" value="InterPro"/>
</dbReference>
<dbReference type="Pfam" id="PF14787">
    <property type="entry name" value="zf-CCHC_5"/>
    <property type="match status" value="1"/>
</dbReference>
<evidence type="ECO:0000259" key="1">
    <source>
        <dbReference type="PROSITE" id="PS50158"/>
    </source>
</evidence>
<dbReference type="SUPFAM" id="SSF57756">
    <property type="entry name" value="Retrovirus zinc finger-like domains"/>
    <property type="match status" value="1"/>
</dbReference>
<organism evidence="3">
    <name type="scientific">viral metagenome</name>
    <dbReference type="NCBI Taxonomy" id="1070528"/>
    <lineage>
        <taxon>unclassified sequences</taxon>
        <taxon>metagenomes</taxon>
        <taxon>organismal metagenomes</taxon>
    </lineage>
</organism>
<evidence type="ECO:0008006" key="4">
    <source>
        <dbReference type="Google" id="ProtNLM"/>
    </source>
</evidence>
<dbReference type="SMART" id="SM00343">
    <property type="entry name" value="ZnF_C2HC"/>
    <property type="match status" value="2"/>
</dbReference>
<dbReference type="Pfam" id="PF01541">
    <property type="entry name" value="GIY-YIG"/>
    <property type="match status" value="1"/>
</dbReference>
<name>A0A6C0D289_9ZZZZ</name>
<dbReference type="Pfam" id="PF00098">
    <property type="entry name" value="zf-CCHC"/>
    <property type="match status" value="1"/>
</dbReference>
<dbReference type="EMBL" id="MN739520">
    <property type="protein sequence ID" value="QHT10370.1"/>
    <property type="molecule type" value="Genomic_DNA"/>
</dbReference>
<dbReference type="InterPro" id="IPR035901">
    <property type="entry name" value="GIY-YIG_endonuc_sf"/>
</dbReference>
<dbReference type="Gene3D" id="4.10.60.10">
    <property type="entry name" value="Zinc finger, CCHC-type"/>
    <property type="match status" value="1"/>
</dbReference>
<feature type="domain" description="CCHC-type" evidence="1">
    <location>
        <begin position="101"/>
        <end position="117"/>
    </location>
</feature>
<sequence>MFIYVLQLEQNKYYIGKTTNIAFRLEDHYTLNDAAWTRKYTPIQVESIIADCDEYDEDKYTLKYMEKYGINNVRGGSFCEIKLSDANIITLNQIMNSVTDKCYICGDNGHFANECKNKNDKCITSYFPHRAKKCGLAKAYELTFYNEEEDIEKLKMCKRCGRNSHIADKCFAKTHVNGYKIVT</sequence>
<evidence type="ECO:0000313" key="3">
    <source>
        <dbReference type="EMBL" id="QHT10370.1"/>
    </source>
</evidence>
<proteinExistence type="predicted"/>
<dbReference type="InterPro" id="IPR000305">
    <property type="entry name" value="GIY-YIG_endonuc"/>
</dbReference>
<dbReference type="InterPro" id="IPR001878">
    <property type="entry name" value="Znf_CCHC"/>
</dbReference>
<evidence type="ECO:0000259" key="2">
    <source>
        <dbReference type="PROSITE" id="PS50164"/>
    </source>
</evidence>
<protein>
    <recommendedName>
        <fullName evidence="4">CCHC-type domain-containing protein</fullName>
    </recommendedName>
</protein>
<dbReference type="PROSITE" id="PS50164">
    <property type="entry name" value="GIY_YIG"/>
    <property type="match status" value="1"/>
</dbReference>
<accession>A0A6C0D289</accession>
<dbReference type="InterPro" id="IPR036875">
    <property type="entry name" value="Znf_CCHC_sf"/>
</dbReference>
<dbReference type="GO" id="GO:0008270">
    <property type="term" value="F:zinc ion binding"/>
    <property type="evidence" value="ECO:0007669"/>
    <property type="project" value="InterPro"/>
</dbReference>
<dbReference type="Gene3D" id="3.40.1440.10">
    <property type="entry name" value="GIY-YIG endonuclease"/>
    <property type="match status" value="1"/>
</dbReference>
<dbReference type="PROSITE" id="PS50158">
    <property type="entry name" value="ZF_CCHC"/>
    <property type="match status" value="1"/>
</dbReference>